<dbReference type="InterPro" id="IPR019145">
    <property type="entry name" value="Mediator_Med10"/>
</dbReference>
<evidence type="ECO:0000256" key="7">
    <source>
        <dbReference type="SAM" id="MobiDB-lite"/>
    </source>
</evidence>
<evidence type="ECO:0000256" key="6">
    <source>
        <dbReference type="RuleBase" id="RU364146"/>
    </source>
</evidence>
<organism evidence="8 9">
    <name type="scientific">Achlya hypogyna</name>
    <name type="common">Oomycete</name>
    <name type="synonym">Protoachlya hypogyna</name>
    <dbReference type="NCBI Taxonomy" id="1202772"/>
    <lineage>
        <taxon>Eukaryota</taxon>
        <taxon>Sar</taxon>
        <taxon>Stramenopiles</taxon>
        <taxon>Oomycota</taxon>
        <taxon>Saprolegniomycetes</taxon>
        <taxon>Saprolegniales</taxon>
        <taxon>Achlyaceae</taxon>
        <taxon>Achlya</taxon>
    </lineage>
</organism>
<gene>
    <name evidence="6" type="primary">MED10</name>
    <name evidence="8" type="ORF">ACHHYP_03904</name>
</gene>
<sequence>MSQSPSSPGSAVGTATVEASMSIPMPSPSMEPPGSTSGSMVFSPYPGTQPYSAATPAFTPLASPMTNPSPGPMQSLGSSSAPLKPVTAMSIDEELSVKLGQTMKALDNCMYLVQHFQGDQNESMTKAVQSYVSRLSELHGYIQKNVPTSHLIPRSIMTWLDQHPTENPEKWTYLQLQQCAKEAAAIRGKIEALQLLRDELRAGLGLE</sequence>
<accession>A0A1V9Z2I1</accession>
<keyword evidence="3 6" id="KW-0805">Transcription regulation</keyword>
<evidence type="ECO:0000256" key="1">
    <source>
        <dbReference type="ARBA" id="ARBA00004123"/>
    </source>
</evidence>
<evidence type="ECO:0000256" key="2">
    <source>
        <dbReference type="ARBA" id="ARBA00005389"/>
    </source>
</evidence>
<dbReference type="STRING" id="1202772.A0A1V9Z2I1"/>
<dbReference type="Proteomes" id="UP000243579">
    <property type="component" value="Unassembled WGS sequence"/>
</dbReference>
<keyword evidence="5 6" id="KW-0539">Nucleus</keyword>
<dbReference type="GO" id="GO:0003712">
    <property type="term" value="F:transcription coregulator activity"/>
    <property type="evidence" value="ECO:0007669"/>
    <property type="project" value="InterPro"/>
</dbReference>
<dbReference type="GO" id="GO:0016592">
    <property type="term" value="C:mediator complex"/>
    <property type="evidence" value="ECO:0007669"/>
    <property type="project" value="InterPro"/>
</dbReference>
<comment type="similarity">
    <text evidence="2 6">Belongs to the Mediator complex subunit 10 family.</text>
</comment>
<evidence type="ECO:0000313" key="8">
    <source>
        <dbReference type="EMBL" id="OQR92245.1"/>
    </source>
</evidence>
<evidence type="ECO:0000256" key="4">
    <source>
        <dbReference type="ARBA" id="ARBA00023163"/>
    </source>
</evidence>
<dbReference type="AlphaFoldDB" id="A0A1V9Z2I1"/>
<comment type="subunit">
    <text evidence="6">Component of the Mediator complex.</text>
</comment>
<comment type="subcellular location">
    <subcellularLocation>
        <location evidence="1 6">Nucleus</location>
    </subcellularLocation>
</comment>
<reference evidence="8 9" key="1">
    <citation type="journal article" date="2014" name="Genome Biol. Evol.">
        <title>The secreted proteins of Achlya hypogyna and Thraustotheca clavata identify the ancestral oomycete secretome and reveal gene acquisitions by horizontal gene transfer.</title>
        <authorList>
            <person name="Misner I."/>
            <person name="Blouin N."/>
            <person name="Leonard G."/>
            <person name="Richards T.A."/>
            <person name="Lane C.E."/>
        </authorList>
    </citation>
    <scope>NUCLEOTIDE SEQUENCE [LARGE SCALE GENOMIC DNA]</scope>
    <source>
        <strain evidence="8 9">ATCC 48635</strain>
    </source>
</reference>
<feature type="region of interest" description="Disordered" evidence="7">
    <location>
        <begin position="1"/>
        <end position="81"/>
    </location>
</feature>
<protein>
    <recommendedName>
        <fullName evidence="6">Mediator of RNA polymerase II transcription subunit 10</fullName>
    </recommendedName>
    <alternativeName>
        <fullName evidence="6">Mediator complex subunit 10</fullName>
    </alternativeName>
</protein>
<dbReference type="EMBL" id="JNBR01000472">
    <property type="protein sequence ID" value="OQR92245.1"/>
    <property type="molecule type" value="Genomic_DNA"/>
</dbReference>
<name>A0A1V9Z2I1_ACHHY</name>
<comment type="caution">
    <text evidence="8">The sequence shown here is derived from an EMBL/GenBank/DDBJ whole genome shotgun (WGS) entry which is preliminary data.</text>
</comment>
<keyword evidence="6" id="KW-0010">Activator</keyword>
<proteinExistence type="inferred from homology"/>
<dbReference type="Pfam" id="PF09748">
    <property type="entry name" value="Med10"/>
    <property type="match status" value="1"/>
</dbReference>
<evidence type="ECO:0000313" key="9">
    <source>
        <dbReference type="Proteomes" id="UP000243579"/>
    </source>
</evidence>
<dbReference type="GO" id="GO:0006357">
    <property type="term" value="P:regulation of transcription by RNA polymerase II"/>
    <property type="evidence" value="ECO:0007669"/>
    <property type="project" value="InterPro"/>
</dbReference>
<comment type="function">
    <text evidence="6">Component of the Mediator complex, a coactivator involved in the regulated transcription of nearly all RNA polymerase II-dependent genes. Mediator functions as a bridge to convey information from gene-specific regulatory proteins to the basal RNA polymerase II transcription machinery. Mediator is recruited to promoters by direct interactions with regulatory proteins and serves as a scaffold for the assembly of a functional preinitiation complex with RNA polymerase II and the general transcription factors.</text>
</comment>
<evidence type="ECO:0000256" key="3">
    <source>
        <dbReference type="ARBA" id="ARBA00023015"/>
    </source>
</evidence>
<evidence type="ECO:0000256" key="5">
    <source>
        <dbReference type="ARBA" id="ARBA00023242"/>
    </source>
</evidence>
<keyword evidence="9" id="KW-1185">Reference proteome</keyword>
<keyword evidence="4 6" id="KW-0804">Transcription</keyword>
<dbReference type="OrthoDB" id="72177at2759"/>